<accession>A0A9N8YN03</accession>
<dbReference type="EMBL" id="CAJVPK010000029">
    <property type="protein sequence ID" value="CAG8435013.1"/>
    <property type="molecule type" value="Genomic_DNA"/>
</dbReference>
<reference evidence="2" key="1">
    <citation type="submission" date="2021-06" db="EMBL/GenBank/DDBJ databases">
        <authorList>
            <person name="Kallberg Y."/>
            <person name="Tangrot J."/>
            <person name="Rosling A."/>
        </authorList>
    </citation>
    <scope>NUCLEOTIDE SEQUENCE</scope>
    <source>
        <strain evidence="2">AZ414A</strain>
    </source>
</reference>
<sequence>MPSSKASKIRGDQKYYTGVAKEKIGKVIGSQKLAEQGKAEKQAGISERDAASVQNGEKEKHDEGAKEQKDKIVKKSDEIMEQVLKCKFTDCKL</sequence>
<dbReference type="AlphaFoldDB" id="A0A9N8YN03"/>
<comment type="caution">
    <text evidence="2">The sequence shown here is derived from an EMBL/GenBank/DDBJ whole genome shotgun (WGS) entry which is preliminary data.</text>
</comment>
<protein>
    <submittedName>
        <fullName evidence="2">7250_t:CDS:1</fullName>
    </submittedName>
</protein>
<name>A0A9N8YN03_9GLOM</name>
<feature type="region of interest" description="Disordered" evidence="1">
    <location>
        <begin position="33"/>
        <end position="73"/>
    </location>
</feature>
<evidence type="ECO:0000313" key="2">
    <source>
        <dbReference type="EMBL" id="CAG8435013.1"/>
    </source>
</evidence>
<evidence type="ECO:0000313" key="3">
    <source>
        <dbReference type="Proteomes" id="UP000789706"/>
    </source>
</evidence>
<organism evidence="2 3">
    <name type="scientific">Diversispora eburnea</name>
    <dbReference type="NCBI Taxonomy" id="1213867"/>
    <lineage>
        <taxon>Eukaryota</taxon>
        <taxon>Fungi</taxon>
        <taxon>Fungi incertae sedis</taxon>
        <taxon>Mucoromycota</taxon>
        <taxon>Glomeromycotina</taxon>
        <taxon>Glomeromycetes</taxon>
        <taxon>Diversisporales</taxon>
        <taxon>Diversisporaceae</taxon>
        <taxon>Diversispora</taxon>
    </lineage>
</organism>
<dbReference type="Proteomes" id="UP000789706">
    <property type="component" value="Unassembled WGS sequence"/>
</dbReference>
<evidence type="ECO:0000256" key="1">
    <source>
        <dbReference type="SAM" id="MobiDB-lite"/>
    </source>
</evidence>
<proteinExistence type="predicted"/>
<feature type="compositionally biased region" description="Basic and acidic residues" evidence="1">
    <location>
        <begin position="35"/>
        <end position="73"/>
    </location>
</feature>
<gene>
    <name evidence="2" type="ORF">DEBURN_LOCUS797</name>
</gene>
<keyword evidence="3" id="KW-1185">Reference proteome</keyword>
<dbReference type="OrthoDB" id="9999611at2759"/>